<gene>
    <name evidence="12" type="ORF">MSPICULIGERA_LOCUS14407</name>
</gene>
<keyword evidence="4 9" id="KW-0812">Transmembrane</keyword>
<keyword evidence="13" id="KW-1185">Reference proteome</keyword>
<evidence type="ECO:0000256" key="4">
    <source>
        <dbReference type="ARBA" id="ARBA00022692"/>
    </source>
</evidence>
<feature type="chain" id="PRO_5041310766" description="ZP domain-containing protein" evidence="10">
    <location>
        <begin position="19"/>
        <end position="551"/>
    </location>
</feature>
<evidence type="ECO:0000256" key="3">
    <source>
        <dbReference type="ARBA" id="ARBA00022475"/>
    </source>
</evidence>
<feature type="region of interest" description="Disordered" evidence="8">
    <location>
        <begin position="318"/>
        <end position="362"/>
    </location>
</feature>
<evidence type="ECO:0000256" key="7">
    <source>
        <dbReference type="ARBA" id="ARBA00023136"/>
    </source>
</evidence>
<feature type="non-terminal residue" evidence="12">
    <location>
        <position position="1"/>
    </location>
</feature>
<comment type="subcellular location">
    <subcellularLocation>
        <location evidence="1">Cell membrane</location>
        <topology evidence="1">Single-pass type I membrane protein</topology>
    </subcellularLocation>
</comment>
<evidence type="ECO:0000256" key="8">
    <source>
        <dbReference type="SAM" id="MobiDB-lite"/>
    </source>
</evidence>
<evidence type="ECO:0000256" key="1">
    <source>
        <dbReference type="ARBA" id="ARBA00004251"/>
    </source>
</evidence>
<dbReference type="SMART" id="SM00241">
    <property type="entry name" value="ZP"/>
    <property type="match status" value="1"/>
</dbReference>
<keyword evidence="7 9" id="KW-0472">Membrane</keyword>
<keyword evidence="2" id="KW-0193">Cuticle</keyword>
<dbReference type="Pfam" id="PF25301">
    <property type="entry name" value="CUT_C"/>
    <property type="match status" value="1"/>
</dbReference>
<dbReference type="AlphaFoldDB" id="A0AA36G837"/>
<dbReference type="GO" id="GO:0042302">
    <property type="term" value="F:structural constituent of cuticle"/>
    <property type="evidence" value="ECO:0007669"/>
    <property type="project" value="UniProtKB-KW"/>
</dbReference>
<evidence type="ECO:0000313" key="13">
    <source>
        <dbReference type="Proteomes" id="UP001177023"/>
    </source>
</evidence>
<dbReference type="InterPro" id="IPR057475">
    <property type="entry name" value="CUT_C"/>
</dbReference>
<organism evidence="12 13">
    <name type="scientific">Mesorhabditis spiculigera</name>
    <dbReference type="NCBI Taxonomy" id="96644"/>
    <lineage>
        <taxon>Eukaryota</taxon>
        <taxon>Metazoa</taxon>
        <taxon>Ecdysozoa</taxon>
        <taxon>Nematoda</taxon>
        <taxon>Chromadorea</taxon>
        <taxon>Rhabditida</taxon>
        <taxon>Rhabditina</taxon>
        <taxon>Rhabditomorpha</taxon>
        <taxon>Rhabditoidea</taxon>
        <taxon>Rhabditidae</taxon>
        <taxon>Mesorhabditinae</taxon>
        <taxon>Mesorhabditis</taxon>
    </lineage>
</organism>
<protein>
    <recommendedName>
        <fullName evidence="11">ZP domain-containing protein</fullName>
    </recommendedName>
</protein>
<feature type="transmembrane region" description="Helical" evidence="9">
    <location>
        <begin position="448"/>
        <end position="471"/>
    </location>
</feature>
<feature type="domain" description="ZP" evidence="11">
    <location>
        <begin position="32"/>
        <end position="277"/>
    </location>
</feature>
<dbReference type="Proteomes" id="UP001177023">
    <property type="component" value="Unassembled WGS sequence"/>
</dbReference>
<reference evidence="12" key="1">
    <citation type="submission" date="2023-06" db="EMBL/GenBank/DDBJ databases">
        <authorList>
            <person name="Delattre M."/>
        </authorList>
    </citation>
    <scope>NUCLEOTIDE SEQUENCE</scope>
    <source>
        <strain evidence="12">AF72</strain>
    </source>
</reference>
<evidence type="ECO:0000256" key="2">
    <source>
        <dbReference type="ARBA" id="ARBA00022460"/>
    </source>
</evidence>
<dbReference type="InterPro" id="IPR051962">
    <property type="entry name" value="Cuticlin"/>
</dbReference>
<dbReference type="PANTHER" id="PTHR22907:SF12">
    <property type="entry name" value="ZP DOMAIN-CONTAINING PROTEIN"/>
    <property type="match status" value="1"/>
</dbReference>
<evidence type="ECO:0000256" key="10">
    <source>
        <dbReference type="SAM" id="SignalP"/>
    </source>
</evidence>
<keyword evidence="6 9" id="KW-1133">Transmembrane helix</keyword>
<dbReference type="PANTHER" id="PTHR22907">
    <property type="entry name" value="GH04558P"/>
    <property type="match status" value="1"/>
</dbReference>
<feature type="signal peptide" evidence="10">
    <location>
        <begin position="1"/>
        <end position="18"/>
    </location>
</feature>
<evidence type="ECO:0000256" key="5">
    <source>
        <dbReference type="ARBA" id="ARBA00022729"/>
    </source>
</evidence>
<evidence type="ECO:0000313" key="12">
    <source>
        <dbReference type="EMBL" id="CAJ0576108.1"/>
    </source>
</evidence>
<feature type="compositionally biased region" description="Basic and acidic residues" evidence="8">
    <location>
        <begin position="334"/>
        <end position="347"/>
    </location>
</feature>
<keyword evidence="3" id="KW-1003">Cell membrane</keyword>
<dbReference type="GO" id="GO:0005886">
    <property type="term" value="C:plasma membrane"/>
    <property type="evidence" value="ECO:0007669"/>
    <property type="project" value="UniProtKB-SubCell"/>
</dbReference>
<name>A0AA36G837_9BILA</name>
<comment type="caution">
    <text evidence="12">The sequence shown here is derived from an EMBL/GenBank/DDBJ whole genome shotgun (WGS) entry which is preliminary data.</text>
</comment>
<dbReference type="Pfam" id="PF25057">
    <property type="entry name" value="CUT_N"/>
    <property type="match status" value="1"/>
</dbReference>
<dbReference type="EMBL" id="CATQJA010002642">
    <property type="protein sequence ID" value="CAJ0576108.1"/>
    <property type="molecule type" value="Genomic_DNA"/>
</dbReference>
<dbReference type="PROSITE" id="PS51034">
    <property type="entry name" value="ZP_2"/>
    <property type="match status" value="1"/>
</dbReference>
<sequence>MLFLLFYLASLATAQMSAEYFDNAVTTPPQLLCNEDVILFRIQTAKPFRGLLYVDGQSGIRPCRVEFGANEGPMAQIAIRLGDCGMRRERQMTGVNFLLTFVVSFHPIFRTAIDRSFQVRCFYAMADTTVAAEMDVSTRPPELLEQGSLLNPECAFSVRRGTFDGPPVELLTVGEKIFYRWDCKPFPTRRLGMLVRACTINAGGTSVPLIDPRGCPEVPFLHQLVYQSDLLTAIKCQIKHCELDFNECQGVTPPNCPQLGGRSFVPTSVVDPGAVPTQVVAALPPPEVAVLGLVPVPGPPLPPIPPMAAEPPLLRVPFERRKEESPTLEDDSTEDHGVRMRPTRTEPETTTTTQHYPTIPFDTTERPLYTTAQPFVLLNRSREPLDAESHHRMEANAFSKRRLRDDRFIEVVSPDLKFLSADAAPLSNLQDSEVSWASHRQLCFDNTLIVPLLLAGILVSTLSFLFILTLLRNLYKRYWKRGNEHCHRVPSRVTDCTESSNRSDLSRTSERSIDIVEEYIGTRADHQPRQSREEWAIPPLRRLGQNNRYNS</sequence>
<keyword evidence="5 10" id="KW-0732">Signal</keyword>
<evidence type="ECO:0000256" key="6">
    <source>
        <dbReference type="ARBA" id="ARBA00022989"/>
    </source>
</evidence>
<dbReference type="InterPro" id="IPR056953">
    <property type="entry name" value="CUT_N"/>
</dbReference>
<evidence type="ECO:0000259" key="11">
    <source>
        <dbReference type="PROSITE" id="PS51034"/>
    </source>
</evidence>
<proteinExistence type="predicted"/>
<dbReference type="InterPro" id="IPR001507">
    <property type="entry name" value="ZP_dom"/>
</dbReference>
<accession>A0AA36G837</accession>
<evidence type="ECO:0000256" key="9">
    <source>
        <dbReference type="SAM" id="Phobius"/>
    </source>
</evidence>